<dbReference type="PROSITE" id="PS50071">
    <property type="entry name" value="HOMEOBOX_2"/>
    <property type="match status" value="1"/>
</dbReference>
<dbReference type="GO" id="GO:0045944">
    <property type="term" value="P:positive regulation of transcription by RNA polymerase II"/>
    <property type="evidence" value="ECO:0007669"/>
    <property type="project" value="TreeGrafter"/>
</dbReference>
<dbReference type="PANTHER" id="PTHR13808:SF1">
    <property type="entry name" value="HISTONE ACETYLTRANSFERASE"/>
    <property type="match status" value="1"/>
</dbReference>
<evidence type="ECO:0000259" key="13">
    <source>
        <dbReference type="PROSITE" id="PS51727"/>
    </source>
</evidence>
<evidence type="ECO:0000313" key="14">
    <source>
        <dbReference type="Proteomes" id="UP000095282"/>
    </source>
</evidence>
<keyword evidence="6" id="KW-0804">Transcription</keyword>
<evidence type="ECO:0000256" key="10">
    <source>
        <dbReference type="RuleBase" id="RU000682"/>
    </source>
</evidence>
<reference evidence="15" key="1">
    <citation type="submission" date="2016-11" db="UniProtKB">
        <authorList>
            <consortium name="WormBaseParasite"/>
        </authorList>
    </citation>
    <scope>IDENTIFICATION</scope>
</reference>
<comment type="catalytic activity">
    <reaction evidence="8">
        <text>L-lysyl-[protein] + acetyl-CoA = N(6)-acetyl-L-lysyl-[protein] + CoA + H(+)</text>
        <dbReference type="Rhea" id="RHEA:45948"/>
        <dbReference type="Rhea" id="RHEA-COMP:9752"/>
        <dbReference type="Rhea" id="RHEA-COMP:10731"/>
        <dbReference type="ChEBI" id="CHEBI:15378"/>
        <dbReference type="ChEBI" id="CHEBI:29969"/>
        <dbReference type="ChEBI" id="CHEBI:57287"/>
        <dbReference type="ChEBI" id="CHEBI:57288"/>
        <dbReference type="ChEBI" id="CHEBI:61930"/>
        <dbReference type="EC" id="2.3.1.48"/>
    </reaction>
</comment>
<evidence type="ECO:0000256" key="6">
    <source>
        <dbReference type="ARBA" id="ARBA00023163"/>
    </source>
</evidence>
<dbReference type="GO" id="GO:0003713">
    <property type="term" value="F:transcription coactivator activity"/>
    <property type="evidence" value="ECO:0007669"/>
    <property type="project" value="TreeGrafter"/>
</dbReference>
<evidence type="ECO:0000256" key="3">
    <source>
        <dbReference type="ARBA" id="ARBA00022679"/>
    </source>
</evidence>
<dbReference type="GO" id="GO:0004402">
    <property type="term" value="F:histone acetyltransferase activity"/>
    <property type="evidence" value="ECO:0007669"/>
    <property type="project" value="InterPro"/>
</dbReference>
<dbReference type="Proteomes" id="UP000095282">
    <property type="component" value="Unplaced"/>
</dbReference>
<dbReference type="Pfam" id="PF08214">
    <property type="entry name" value="HAT_KAT11"/>
    <property type="match status" value="1"/>
</dbReference>
<dbReference type="PROSITE" id="PS51727">
    <property type="entry name" value="CBP_P300_HAT"/>
    <property type="match status" value="1"/>
</dbReference>
<evidence type="ECO:0000256" key="5">
    <source>
        <dbReference type="ARBA" id="ARBA00023015"/>
    </source>
</evidence>
<comment type="subcellular location">
    <subcellularLocation>
        <location evidence="1 9 10">Nucleus</location>
    </subcellularLocation>
</comment>
<dbReference type="PANTHER" id="PTHR13808">
    <property type="entry name" value="CBP/P300-RELATED"/>
    <property type="match status" value="1"/>
</dbReference>
<keyword evidence="4" id="KW-0156">Chromatin regulator</keyword>
<proteinExistence type="predicted"/>
<dbReference type="EC" id="2.3.1.48" evidence="2"/>
<dbReference type="WBParaSite" id="Csp11.Scaffold630.g22099.t1">
    <property type="protein sequence ID" value="Csp11.Scaffold630.g22099.t1"/>
    <property type="gene ID" value="Csp11.Scaffold630.g22099"/>
</dbReference>
<name>A0A1I7V3S0_9PELO</name>
<dbReference type="SMART" id="SM01250">
    <property type="entry name" value="KAT11"/>
    <property type="match status" value="1"/>
</dbReference>
<feature type="region of interest" description="Disordered" evidence="11">
    <location>
        <begin position="97"/>
        <end position="122"/>
    </location>
</feature>
<dbReference type="GO" id="GO:0000123">
    <property type="term" value="C:histone acetyltransferase complex"/>
    <property type="evidence" value="ECO:0007669"/>
    <property type="project" value="TreeGrafter"/>
</dbReference>
<dbReference type="Gene3D" id="1.10.10.60">
    <property type="entry name" value="Homeodomain-like"/>
    <property type="match status" value="1"/>
</dbReference>
<evidence type="ECO:0000256" key="1">
    <source>
        <dbReference type="ARBA" id="ARBA00004123"/>
    </source>
</evidence>
<evidence type="ECO:0000259" key="12">
    <source>
        <dbReference type="PROSITE" id="PS50071"/>
    </source>
</evidence>
<evidence type="ECO:0000256" key="9">
    <source>
        <dbReference type="PROSITE-ProRule" id="PRU00108"/>
    </source>
</evidence>
<organism evidence="14 15">
    <name type="scientific">Caenorhabditis tropicalis</name>
    <dbReference type="NCBI Taxonomy" id="1561998"/>
    <lineage>
        <taxon>Eukaryota</taxon>
        <taxon>Metazoa</taxon>
        <taxon>Ecdysozoa</taxon>
        <taxon>Nematoda</taxon>
        <taxon>Chromadorea</taxon>
        <taxon>Rhabditida</taxon>
        <taxon>Rhabditina</taxon>
        <taxon>Rhabditomorpha</taxon>
        <taxon>Rhabditoidea</taxon>
        <taxon>Rhabditidae</taxon>
        <taxon>Peloderinae</taxon>
        <taxon>Caenorhabditis</taxon>
    </lineage>
</organism>
<dbReference type="InterPro" id="IPR009057">
    <property type="entry name" value="Homeodomain-like_sf"/>
</dbReference>
<evidence type="ECO:0000256" key="4">
    <source>
        <dbReference type="ARBA" id="ARBA00022853"/>
    </source>
</evidence>
<keyword evidence="9 10" id="KW-0371">Homeobox</keyword>
<keyword evidence="3" id="KW-0808">Transferase</keyword>
<keyword evidence="7 9" id="KW-0539">Nucleus</keyword>
<dbReference type="InterPro" id="IPR013178">
    <property type="entry name" value="Histone_AcTrfase_Rtt109/CBP"/>
</dbReference>
<evidence type="ECO:0000256" key="2">
    <source>
        <dbReference type="ARBA" id="ARBA00013184"/>
    </source>
</evidence>
<evidence type="ECO:0000256" key="7">
    <source>
        <dbReference type="ARBA" id="ARBA00023242"/>
    </source>
</evidence>
<evidence type="ECO:0000313" key="15">
    <source>
        <dbReference type="WBParaSite" id="Csp11.Scaffold630.g22099.t1"/>
    </source>
</evidence>
<dbReference type="SUPFAM" id="SSF46689">
    <property type="entry name" value="Homeodomain-like"/>
    <property type="match status" value="1"/>
</dbReference>
<dbReference type="GO" id="GO:0031490">
    <property type="term" value="F:chromatin DNA binding"/>
    <property type="evidence" value="ECO:0007669"/>
    <property type="project" value="TreeGrafter"/>
</dbReference>
<dbReference type="InterPro" id="IPR001356">
    <property type="entry name" value="HD"/>
</dbReference>
<dbReference type="STRING" id="1561998.A0A1I7V3S0"/>
<feature type="domain" description="CBP/p300-type HAT" evidence="13">
    <location>
        <begin position="340"/>
        <end position="681"/>
    </location>
</feature>
<keyword evidence="5" id="KW-0805">Transcription regulation</keyword>
<dbReference type="SMART" id="SM00389">
    <property type="entry name" value="HOX"/>
    <property type="match status" value="1"/>
</dbReference>
<protein>
    <recommendedName>
        <fullName evidence="2">histone acetyltransferase</fullName>
        <ecNumber evidence="2">2.3.1.48</ecNumber>
    </recommendedName>
</protein>
<dbReference type="GO" id="GO:0005634">
    <property type="term" value="C:nucleus"/>
    <property type="evidence" value="ECO:0007669"/>
    <property type="project" value="UniProtKB-SubCell"/>
</dbReference>
<dbReference type="CDD" id="cd00086">
    <property type="entry name" value="homeodomain"/>
    <property type="match status" value="1"/>
</dbReference>
<dbReference type="InterPro" id="IPR031162">
    <property type="entry name" value="CBP_P300_HAT"/>
</dbReference>
<feature type="domain" description="Homeobox" evidence="12">
    <location>
        <begin position="28"/>
        <end position="88"/>
    </location>
</feature>
<evidence type="ECO:0000256" key="8">
    <source>
        <dbReference type="ARBA" id="ARBA00048017"/>
    </source>
</evidence>
<dbReference type="GO" id="GO:0005667">
    <property type="term" value="C:transcription regulator complex"/>
    <property type="evidence" value="ECO:0007669"/>
    <property type="project" value="TreeGrafter"/>
</dbReference>
<accession>A0A1I7V3S0</accession>
<sequence>MPAARRQRAGRATQSNLKKSSKKNEKKKVQSTGKRTFSEFQHKKLYEVLNESSWPDKEVQIKLATDIGLTLRQVQNWFSTQRRTIAKKNAVNNEELTLADKENAAPDQNGNGTEPMEVDETDSQVEEPMEDVFLMESTSGSSNQEIISEIGPFESLVAGLKKYLDKDAKDKFLERYFKTLVETSKSNKEWFNGTSSGTTIISKMRKYFTDTYSSWQWQSVKPIMKEAGYCCGDALQYKKTFSRCDADPTSCLIQNTSWTFFDKESGQTLNFCEFHHKNLNYPVTIKGVVLKKKPRMKPTDLPKEEEDLIECSECRLYFHKSCRDAGQVPNRKCSCNQTVLFSPNQLAISNCSAHMEQMLLDWDTDEETRGIAKRITIRVVSSSKSLETIPEGDKIRDFYGIFGRTVPERISNQRTILAFYQKDGRDILVLAMLAKEYGVGCAVHSGKVVLDMLDTVQFIDPPSSRSKIYRRIIDSYFSYTKSIGFRRVHWWAANPRNQEHDYLFNCHPENQKYAELDKLCNWYKKLVSESETIESKENRVLKMEDIERRDFSFFDDLFINGGYYDKLVTGEHAGIFSSKKSTAEKLEQFRKELTGVKESKSNKKPEKPKENDIFNLDFFKNEEDRGELFINDADPELRSRIAATAETWLTVQRVNRFEFSDEARAISSTSALIKMLIDEQTVPN</sequence>
<keyword evidence="14" id="KW-1185">Reference proteome</keyword>
<dbReference type="Pfam" id="PF00046">
    <property type="entry name" value="Homeodomain"/>
    <property type="match status" value="1"/>
</dbReference>
<feature type="DNA-binding region" description="Homeobox" evidence="9">
    <location>
        <begin position="30"/>
        <end position="89"/>
    </location>
</feature>
<feature type="region of interest" description="Disordered" evidence="11">
    <location>
        <begin position="1"/>
        <end position="36"/>
    </location>
</feature>
<evidence type="ECO:0000256" key="11">
    <source>
        <dbReference type="SAM" id="MobiDB-lite"/>
    </source>
</evidence>
<dbReference type="AlphaFoldDB" id="A0A1I7V3S0"/>
<keyword evidence="9 10" id="KW-0238">DNA-binding</keyword>